<dbReference type="Pfam" id="PF00550">
    <property type="entry name" value="PP-binding"/>
    <property type="match status" value="1"/>
</dbReference>
<dbReference type="OrthoDB" id="2626117at2"/>
<reference evidence="2 3" key="1">
    <citation type="submission" date="2017-09" db="EMBL/GenBank/DDBJ databases">
        <title>Sphingomonas spermidinifaciens 9NM-10, whole genome shotgun sequence.</title>
        <authorList>
            <person name="Feng G."/>
            <person name="Zhu H."/>
        </authorList>
    </citation>
    <scope>NUCLEOTIDE SEQUENCE [LARGE SCALE GENOMIC DNA]</scope>
    <source>
        <strain evidence="2 3">9NM-10</strain>
    </source>
</reference>
<dbReference type="PROSITE" id="PS50075">
    <property type="entry name" value="CARRIER"/>
    <property type="match status" value="1"/>
</dbReference>
<proteinExistence type="predicted"/>
<dbReference type="Proteomes" id="UP000218366">
    <property type="component" value="Unassembled WGS sequence"/>
</dbReference>
<sequence length="90" mass="9522">MISEQHGEIEATVRAVLRDVLGLSDAQVEGFDATTPLFGALPELDSMAVAGVLTELEDRLGIVIDDDDIDGDTLETFGALTRFAVSKVSA</sequence>
<accession>A0A2A4B460</accession>
<dbReference type="SUPFAM" id="SSF47336">
    <property type="entry name" value="ACP-like"/>
    <property type="match status" value="1"/>
</dbReference>
<gene>
    <name evidence="2" type="ORF">COC42_14040</name>
</gene>
<protein>
    <submittedName>
        <fullName evidence="2">Acyl carrier protein</fullName>
    </submittedName>
</protein>
<dbReference type="Gene3D" id="1.10.1200.10">
    <property type="entry name" value="ACP-like"/>
    <property type="match status" value="1"/>
</dbReference>
<dbReference type="InterPro" id="IPR036736">
    <property type="entry name" value="ACP-like_sf"/>
</dbReference>
<keyword evidence="3" id="KW-1185">Reference proteome</keyword>
<dbReference type="AlphaFoldDB" id="A0A2A4B460"/>
<dbReference type="InterPro" id="IPR009081">
    <property type="entry name" value="PP-bd_ACP"/>
</dbReference>
<name>A0A2A4B460_9SPHN</name>
<evidence type="ECO:0000259" key="1">
    <source>
        <dbReference type="PROSITE" id="PS50075"/>
    </source>
</evidence>
<dbReference type="EMBL" id="NWMW01000002">
    <property type="protein sequence ID" value="PCD02528.1"/>
    <property type="molecule type" value="Genomic_DNA"/>
</dbReference>
<feature type="domain" description="Carrier" evidence="1">
    <location>
        <begin position="7"/>
        <end position="88"/>
    </location>
</feature>
<organism evidence="2 3">
    <name type="scientific">Sphingomonas spermidinifaciens</name>
    <dbReference type="NCBI Taxonomy" id="1141889"/>
    <lineage>
        <taxon>Bacteria</taxon>
        <taxon>Pseudomonadati</taxon>
        <taxon>Pseudomonadota</taxon>
        <taxon>Alphaproteobacteria</taxon>
        <taxon>Sphingomonadales</taxon>
        <taxon>Sphingomonadaceae</taxon>
        <taxon>Sphingomonas</taxon>
    </lineage>
</organism>
<dbReference type="RefSeq" id="WP_096343905.1">
    <property type="nucleotide sequence ID" value="NZ_NWMW01000002.1"/>
</dbReference>
<comment type="caution">
    <text evidence="2">The sequence shown here is derived from an EMBL/GenBank/DDBJ whole genome shotgun (WGS) entry which is preliminary data.</text>
</comment>
<evidence type="ECO:0000313" key="2">
    <source>
        <dbReference type="EMBL" id="PCD02528.1"/>
    </source>
</evidence>
<evidence type="ECO:0000313" key="3">
    <source>
        <dbReference type="Proteomes" id="UP000218366"/>
    </source>
</evidence>